<comment type="caution">
    <text evidence="4">The sequence shown here is derived from an EMBL/GenBank/DDBJ whole genome shotgun (WGS) entry which is preliminary data.</text>
</comment>
<dbReference type="InterPro" id="IPR052580">
    <property type="entry name" value="Lipid_Hydrolase"/>
</dbReference>
<dbReference type="InterPro" id="IPR002641">
    <property type="entry name" value="PNPLA_dom"/>
</dbReference>
<keyword evidence="5" id="KW-1185">Reference proteome</keyword>
<dbReference type="InterPro" id="IPR016035">
    <property type="entry name" value="Acyl_Trfase/lysoPLipase"/>
</dbReference>
<dbReference type="Gene3D" id="3.40.1090.10">
    <property type="entry name" value="Cytosolic phospholipase A2 catalytic domain"/>
    <property type="match status" value="2"/>
</dbReference>
<dbReference type="AlphaFoldDB" id="A0A329MSZ8"/>
<keyword evidence="2" id="KW-0442">Lipid degradation</keyword>
<evidence type="ECO:0000256" key="2">
    <source>
        <dbReference type="PROSITE-ProRule" id="PRU01161"/>
    </source>
</evidence>
<accession>A0A329MSZ8</accession>
<evidence type="ECO:0000256" key="1">
    <source>
        <dbReference type="ARBA" id="ARBA00023098"/>
    </source>
</evidence>
<dbReference type="Proteomes" id="UP000250369">
    <property type="component" value="Unassembled WGS sequence"/>
</dbReference>
<dbReference type="CDD" id="cd07207">
    <property type="entry name" value="Pat_ExoU_VipD_like"/>
    <property type="match status" value="1"/>
</dbReference>
<reference evidence="4 5" key="1">
    <citation type="journal article" date="2009" name="Int. J. Syst. Evol. Microbiol.">
        <title>Paenibacillus contaminans sp. nov., isolated from a contaminated laboratory plate.</title>
        <authorList>
            <person name="Chou J.H."/>
            <person name="Lee J.H."/>
            <person name="Lin M.C."/>
            <person name="Chang P.S."/>
            <person name="Arun A.B."/>
            <person name="Young C.C."/>
            <person name="Chen W.M."/>
        </authorList>
    </citation>
    <scope>NUCLEOTIDE SEQUENCE [LARGE SCALE GENOMIC DNA]</scope>
    <source>
        <strain evidence="4 5">CKOBP-6</strain>
    </source>
</reference>
<evidence type="ECO:0000313" key="4">
    <source>
        <dbReference type="EMBL" id="RAV21087.1"/>
    </source>
</evidence>
<feature type="active site" description="Nucleophile" evidence="2">
    <location>
        <position position="38"/>
    </location>
</feature>
<organism evidence="4 5">
    <name type="scientific">Paenibacillus contaminans</name>
    <dbReference type="NCBI Taxonomy" id="450362"/>
    <lineage>
        <taxon>Bacteria</taxon>
        <taxon>Bacillati</taxon>
        <taxon>Bacillota</taxon>
        <taxon>Bacilli</taxon>
        <taxon>Bacillales</taxon>
        <taxon>Paenibacillaceae</taxon>
        <taxon>Paenibacillus</taxon>
    </lineage>
</organism>
<keyword evidence="2" id="KW-0378">Hydrolase</keyword>
<dbReference type="GO" id="GO:0016787">
    <property type="term" value="F:hydrolase activity"/>
    <property type="evidence" value="ECO:0007669"/>
    <property type="project" value="UniProtKB-UniRule"/>
</dbReference>
<feature type="short sequence motif" description="DGA/G" evidence="2">
    <location>
        <begin position="199"/>
        <end position="201"/>
    </location>
</feature>
<sequence>MRVNAVFEGGGVKAIGLAGAVHEAQRRGVLFGRVAGTSSGAIIAALLAAGYTGEEMRQIMQETPFQSFIKQSWLFRIKWIGPAIRLLVKKGLYSGDPLEKWIFELLACKGVRTFGDLKPKQLKIIASDISRGRLLVLPDDIAQYGIDPKKLTVARAIRMSTSIPYFFEPVILRRLGKQKLTMKTSQNRTVDLTSIYIVDGGILSNFPLWLFDKEEHDSEGDPTLGFQLVGRGENEPKKIIGPLTMFQALFTTMMDAHDERYIEEHKVFRTIKIPSLGVHTTDFSISPEMSRRLFDAGVMAAGKYLEKWNAEQYWTMCSKWNLRTGKPRKV</sequence>
<feature type="short sequence motif" description="GXSXG" evidence="2">
    <location>
        <begin position="36"/>
        <end position="40"/>
    </location>
</feature>
<keyword evidence="1 2" id="KW-0443">Lipid metabolism</keyword>
<protein>
    <submittedName>
        <fullName evidence="4">Patatin</fullName>
    </submittedName>
</protein>
<gene>
    <name evidence="4" type="ORF">DQG23_13495</name>
</gene>
<evidence type="ECO:0000313" key="5">
    <source>
        <dbReference type="Proteomes" id="UP000250369"/>
    </source>
</evidence>
<dbReference type="OrthoDB" id="9770965at2"/>
<comment type="caution">
    <text evidence="2">Lacks conserved residue(s) required for the propagation of feature annotation.</text>
</comment>
<dbReference type="EMBL" id="QMFB01000006">
    <property type="protein sequence ID" value="RAV21087.1"/>
    <property type="molecule type" value="Genomic_DNA"/>
</dbReference>
<dbReference type="GO" id="GO:0016042">
    <property type="term" value="P:lipid catabolic process"/>
    <property type="evidence" value="ECO:0007669"/>
    <property type="project" value="UniProtKB-UniRule"/>
</dbReference>
<dbReference type="PANTHER" id="PTHR46394:SF1">
    <property type="entry name" value="PNPLA DOMAIN-CONTAINING PROTEIN"/>
    <property type="match status" value="1"/>
</dbReference>
<feature type="active site" description="Proton acceptor" evidence="2">
    <location>
        <position position="199"/>
    </location>
</feature>
<dbReference type="PROSITE" id="PS51635">
    <property type="entry name" value="PNPLA"/>
    <property type="match status" value="1"/>
</dbReference>
<evidence type="ECO:0000259" key="3">
    <source>
        <dbReference type="PROSITE" id="PS51635"/>
    </source>
</evidence>
<feature type="domain" description="PNPLA" evidence="3">
    <location>
        <begin position="5"/>
        <end position="212"/>
    </location>
</feature>
<proteinExistence type="predicted"/>
<dbReference type="Pfam" id="PF01734">
    <property type="entry name" value="Patatin"/>
    <property type="match status" value="1"/>
</dbReference>
<dbReference type="PANTHER" id="PTHR46394">
    <property type="entry name" value="ANNEXIN"/>
    <property type="match status" value="1"/>
</dbReference>
<dbReference type="RefSeq" id="WP_113031369.1">
    <property type="nucleotide sequence ID" value="NZ_QMFB01000006.1"/>
</dbReference>
<dbReference type="SUPFAM" id="SSF52151">
    <property type="entry name" value="FabD/lysophospholipase-like"/>
    <property type="match status" value="1"/>
</dbReference>
<name>A0A329MSZ8_9BACL</name>